<organism evidence="1">
    <name type="scientific">bioreactor metagenome</name>
    <dbReference type="NCBI Taxonomy" id="1076179"/>
    <lineage>
        <taxon>unclassified sequences</taxon>
        <taxon>metagenomes</taxon>
        <taxon>ecological metagenomes</taxon>
    </lineage>
</organism>
<protein>
    <submittedName>
        <fullName evidence="1">Uncharacterized protein</fullName>
    </submittedName>
</protein>
<dbReference type="AlphaFoldDB" id="A0A644Z9M6"/>
<comment type="caution">
    <text evidence="1">The sequence shown here is derived from an EMBL/GenBank/DDBJ whole genome shotgun (WGS) entry which is preliminary data.</text>
</comment>
<reference evidence="1" key="1">
    <citation type="submission" date="2019-08" db="EMBL/GenBank/DDBJ databases">
        <authorList>
            <person name="Kucharzyk K."/>
            <person name="Murdoch R.W."/>
            <person name="Higgins S."/>
            <person name="Loffler F."/>
        </authorList>
    </citation>
    <scope>NUCLEOTIDE SEQUENCE</scope>
</reference>
<proteinExistence type="predicted"/>
<name>A0A644Z9M6_9ZZZZ</name>
<dbReference type="EMBL" id="VSSQ01007982">
    <property type="protein sequence ID" value="MPM37532.1"/>
    <property type="molecule type" value="Genomic_DNA"/>
</dbReference>
<gene>
    <name evidence="1" type="ORF">SDC9_84150</name>
</gene>
<sequence>MEDDLFLPAKLETDQTHSMYAIGCTCLYSYDDLLSFLGKQGFDIHPGDFAVHSQLPTIWIHRLPLFIVDC</sequence>
<accession>A0A644Z9M6</accession>
<evidence type="ECO:0000313" key="1">
    <source>
        <dbReference type="EMBL" id="MPM37532.1"/>
    </source>
</evidence>